<accession>A0A3M7CFY9</accession>
<gene>
    <name evidence="1" type="ORF">D0863_14739</name>
</gene>
<dbReference type="Proteomes" id="UP000269276">
    <property type="component" value="Unassembled WGS sequence"/>
</dbReference>
<evidence type="ECO:0000313" key="1">
    <source>
        <dbReference type="EMBL" id="RMY50919.1"/>
    </source>
</evidence>
<reference evidence="1 2" key="1">
    <citation type="journal article" date="2018" name="BMC Genomics">
        <title>Genomic evidence for intraspecific hybridization in a clonal and extremely halotolerant yeast.</title>
        <authorList>
            <person name="Gostincar C."/>
            <person name="Stajich J.E."/>
            <person name="Zupancic J."/>
            <person name="Zalar P."/>
            <person name="Gunde-Cimerman N."/>
        </authorList>
    </citation>
    <scope>NUCLEOTIDE SEQUENCE [LARGE SCALE GENOMIC DNA]</scope>
    <source>
        <strain evidence="1 2">EXF-2682</strain>
    </source>
</reference>
<dbReference type="OrthoDB" id="262547at2759"/>
<comment type="caution">
    <text evidence="1">The sequence shown here is derived from an EMBL/GenBank/DDBJ whole genome shotgun (WGS) entry which is preliminary data.</text>
</comment>
<evidence type="ECO:0000313" key="2">
    <source>
        <dbReference type="Proteomes" id="UP000269276"/>
    </source>
</evidence>
<dbReference type="PANTHER" id="PTHR34144:SF7">
    <property type="entry name" value="EXPORT PROTEIN (CAP59), PUTATIVE (AFU_ORTHOLOGUE AFUA_7G05020)-RELATED"/>
    <property type="match status" value="1"/>
</dbReference>
<dbReference type="Pfam" id="PF11735">
    <property type="entry name" value="CAP59_mtransfer"/>
    <property type="match status" value="1"/>
</dbReference>
<dbReference type="VEuPathDB" id="FungiDB:BTJ68_01031"/>
<dbReference type="EMBL" id="QWIP01001003">
    <property type="protein sequence ID" value="RMY50919.1"/>
    <property type="molecule type" value="Genomic_DNA"/>
</dbReference>
<name>A0A3M7CFY9_HORWE</name>
<dbReference type="PANTHER" id="PTHR34144">
    <property type="entry name" value="CHROMOSOME 8, WHOLE GENOME SHOTGUN SEQUENCE"/>
    <property type="match status" value="1"/>
</dbReference>
<evidence type="ECO:0008006" key="3">
    <source>
        <dbReference type="Google" id="ProtNLM"/>
    </source>
</evidence>
<dbReference type="AlphaFoldDB" id="A0A3M7CFY9"/>
<organism evidence="1 2">
    <name type="scientific">Hortaea werneckii</name>
    <name type="common">Black yeast</name>
    <name type="synonym">Cladosporium werneckii</name>
    <dbReference type="NCBI Taxonomy" id="91943"/>
    <lineage>
        <taxon>Eukaryota</taxon>
        <taxon>Fungi</taxon>
        <taxon>Dikarya</taxon>
        <taxon>Ascomycota</taxon>
        <taxon>Pezizomycotina</taxon>
        <taxon>Dothideomycetes</taxon>
        <taxon>Dothideomycetidae</taxon>
        <taxon>Mycosphaerellales</taxon>
        <taxon>Teratosphaeriaceae</taxon>
        <taxon>Hortaea</taxon>
    </lineage>
</organism>
<dbReference type="InterPro" id="IPR021047">
    <property type="entry name" value="Mannosyltransferase_CMT1"/>
</dbReference>
<proteinExistence type="predicted"/>
<protein>
    <recommendedName>
        <fullName evidence="3">Glycosyltransferase family 69 protein</fullName>
    </recommendedName>
</protein>
<sequence>MRICKRRSIYLSRPLRVILLGIVVWTIIEAAYVRSALTRQLAPWSKSLNSGRVYIASIHWNNEANLRSSWIPAVLDLVKELGTQEVYISIQESGSWDRSKDALKGLDNELDRLGVRRRIILDPTTHFDEISKPPAERGWVSTPRDRLELRRIPYLARLRNLVMEPLFELRQSGVVFDKVIFLNDVVFTTQDVQKLIGTRNGDYAAACSIDFSKPPRFYDTFALRDSEGHDALQQTWPFFRARSSRKALLANDAVPVSSCWNGMVVMDALAFYAHNLTFRGVPDSLASEHVEGSECCLIHADNPFSRTKGVWVNPHVRVGYSGPAYESVNPNGPWLSLWAIVRGIWWNRIRRWCTTTWFRDQIVVRRLNTWEAADAARDEVGRFCLINEMQVVVHNGWAHV</sequence>